<dbReference type="SUPFAM" id="SSF50156">
    <property type="entry name" value="PDZ domain-like"/>
    <property type="match status" value="1"/>
</dbReference>
<dbReference type="GO" id="GO:0006508">
    <property type="term" value="P:proteolysis"/>
    <property type="evidence" value="ECO:0007669"/>
    <property type="project" value="UniProtKB-KW"/>
</dbReference>
<sequence length="489" mass="51653">MYRRLSGMLLRRAAQVGRASGAADVKGGEAMAGAARRPGGGGMEDLHGKAYQIHYHWWMGKAPGPPQTQWPVVFLASIISGCSAAAGTMYWMDHRPQKPGPLKGGLEETRWSWYPALGFGAAGTAVAGVYSQASQARSEVPTPSNSAPSGGLSPHFIADAASRAAPAVVNITVHQDGGEIPDWFGLRLQDRSSGSGFIFADDGMILTNFHVVAGAITSRPPPSNGKGGTSLLVSLQDGRVFEGEVVNFDKTSDLALVKIDCDEPLPIVKLGQSSQLRVGEWVVALGSPYHLKNSVTAGIISCVDRKARELGLAQSAGIDYIQTDAAINQGNSGGPLVNLAGEVIGVNNMKVLSADGVSFAIPVDTAKEVLTQLALQGRVLRPYLGIKMLQINPRVASQLKKLSPTFPDVTHGILVPEVTKGSPAERGGVKPGDVIVGFEGGDGEVTTGRLIEMLGRYIGKNMKLRVLRRSVDGHQHLVTLYVVASKTEE</sequence>
<protein>
    <recommendedName>
        <fullName evidence="4">PDZ domain-containing protein</fullName>
    </recommendedName>
</protein>
<organism evidence="5 6">
    <name type="scientific">Ostreobium quekettii</name>
    <dbReference type="NCBI Taxonomy" id="121088"/>
    <lineage>
        <taxon>Eukaryota</taxon>
        <taxon>Viridiplantae</taxon>
        <taxon>Chlorophyta</taxon>
        <taxon>core chlorophytes</taxon>
        <taxon>Ulvophyceae</taxon>
        <taxon>TCBD clade</taxon>
        <taxon>Bryopsidales</taxon>
        <taxon>Ostreobineae</taxon>
        <taxon>Ostreobiaceae</taxon>
        <taxon>Ostreobium</taxon>
    </lineage>
</organism>
<dbReference type="AlphaFoldDB" id="A0A8S1IKN2"/>
<evidence type="ECO:0000256" key="2">
    <source>
        <dbReference type="ARBA" id="ARBA00022670"/>
    </source>
</evidence>
<keyword evidence="2" id="KW-0645">Protease</keyword>
<evidence type="ECO:0000313" key="6">
    <source>
        <dbReference type="Proteomes" id="UP000708148"/>
    </source>
</evidence>
<evidence type="ECO:0000256" key="1">
    <source>
        <dbReference type="ARBA" id="ARBA00010541"/>
    </source>
</evidence>
<dbReference type="GO" id="GO:0004252">
    <property type="term" value="F:serine-type endopeptidase activity"/>
    <property type="evidence" value="ECO:0007669"/>
    <property type="project" value="InterPro"/>
</dbReference>
<dbReference type="Pfam" id="PF13180">
    <property type="entry name" value="PDZ_2"/>
    <property type="match status" value="1"/>
</dbReference>
<reference evidence="5" key="1">
    <citation type="submission" date="2020-12" db="EMBL/GenBank/DDBJ databases">
        <authorList>
            <person name="Iha C."/>
        </authorList>
    </citation>
    <scope>NUCLEOTIDE SEQUENCE</scope>
</reference>
<dbReference type="OrthoDB" id="4217619at2759"/>
<feature type="domain" description="PDZ" evidence="4">
    <location>
        <begin position="368"/>
        <end position="470"/>
    </location>
</feature>
<comment type="caution">
    <text evidence="5">The sequence shown here is derived from an EMBL/GenBank/DDBJ whole genome shotgun (WGS) entry which is preliminary data.</text>
</comment>
<evidence type="ECO:0000313" key="5">
    <source>
        <dbReference type="EMBL" id="CAD7695461.1"/>
    </source>
</evidence>
<dbReference type="Proteomes" id="UP000708148">
    <property type="component" value="Unassembled WGS sequence"/>
</dbReference>
<dbReference type="InterPro" id="IPR001478">
    <property type="entry name" value="PDZ"/>
</dbReference>
<keyword evidence="3" id="KW-0378">Hydrolase</keyword>
<dbReference type="PANTHER" id="PTHR22939">
    <property type="entry name" value="SERINE PROTEASE FAMILY S1C HTRA-RELATED"/>
    <property type="match status" value="1"/>
</dbReference>
<keyword evidence="6" id="KW-1185">Reference proteome</keyword>
<name>A0A8S1IKN2_9CHLO</name>
<dbReference type="SUPFAM" id="SSF50494">
    <property type="entry name" value="Trypsin-like serine proteases"/>
    <property type="match status" value="1"/>
</dbReference>
<proteinExistence type="inferred from homology"/>
<dbReference type="PANTHER" id="PTHR22939:SF125">
    <property type="entry name" value="PROTEASE DO-LIKE 14-RELATED"/>
    <property type="match status" value="1"/>
</dbReference>
<dbReference type="Gene3D" id="2.40.10.120">
    <property type="match status" value="1"/>
</dbReference>
<dbReference type="InterPro" id="IPR009003">
    <property type="entry name" value="Peptidase_S1_PA"/>
</dbReference>
<dbReference type="EMBL" id="CAJHUC010000347">
    <property type="protein sequence ID" value="CAD7695461.1"/>
    <property type="molecule type" value="Genomic_DNA"/>
</dbReference>
<dbReference type="InterPro" id="IPR036034">
    <property type="entry name" value="PDZ_sf"/>
</dbReference>
<dbReference type="SMART" id="SM00228">
    <property type="entry name" value="PDZ"/>
    <property type="match status" value="1"/>
</dbReference>
<dbReference type="InterPro" id="IPR001940">
    <property type="entry name" value="Peptidase_S1C"/>
</dbReference>
<dbReference type="PRINTS" id="PR00834">
    <property type="entry name" value="PROTEASES2C"/>
</dbReference>
<evidence type="ECO:0000259" key="4">
    <source>
        <dbReference type="PROSITE" id="PS50106"/>
    </source>
</evidence>
<dbReference type="PROSITE" id="PS50106">
    <property type="entry name" value="PDZ"/>
    <property type="match status" value="1"/>
</dbReference>
<gene>
    <name evidence="5" type="ORF">OSTQU699_LOCUS822</name>
</gene>
<evidence type="ECO:0000256" key="3">
    <source>
        <dbReference type="ARBA" id="ARBA00022801"/>
    </source>
</evidence>
<accession>A0A8S1IKN2</accession>
<dbReference type="Pfam" id="PF13365">
    <property type="entry name" value="Trypsin_2"/>
    <property type="match status" value="1"/>
</dbReference>
<comment type="similarity">
    <text evidence="1">Belongs to the peptidase S1C family.</text>
</comment>
<dbReference type="Gene3D" id="2.30.42.10">
    <property type="match status" value="1"/>
</dbReference>